<proteinExistence type="predicted"/>
<organism evidence="2">
    <name type="scientific">marine metagenome</name>
    <dbReference type="NCBI Taxonomy" id="408172"/>
    <lineage>
        <taxon>unclassified sequences</taxon>
        <taxon>metagenomes</taxon>
        <taxon>ecological metagenomes</taxon>
    </lineage>
</organism>
<dbReference type="AlphaFoldDB" id="A0A381UX44"/>
<accession>A0A381UX44</accession>
<gene>
    <name evidence="2" type="ORF">METZ01_LOCUS84801</name>
</gene>
<keyword evidence="1" id="KW-0812">Transmembrane</keyword>
<protein>
    <submittedName>
        <fullName evidence="2">Uncharacterized protein</fullName>
    </submittedName>
</protein>
<sequence>MRGFVIGVGFGLATIAIYMITTKLF</sequence>
<dbReference type="EMBL" id="UINC01007194">
    <property type="protein sequence ID" value="SVA31947.1"/>
    <property type="molecule type" value="Genomic_DNA"/>
</dbReference>
<keyword evidence="1" id="KW-0472">Membrane</keyword>
<evidence type="ECO:0000313" key="2">
    <source>
        <dbReference type="EMBL" id="SVA31947.1"/>
    </source>
</evidence>
<keyword evidence="1" id="KW-1133">Transmembrane helix</keyword>
<feature type="transmembrane region" description="Helical" evidence="1">
    <location>
        <begin position="6"/>
        <end position="24"/>
    </location>
</feature>
<evidence type="ECO:0000256" key="1">
    <source>
        <dbReference type="SAM" id="Phobius"/>
    </source>
</evidence>
<name>A0A381UX44_9ZZZZ</name>
<reference evidence="2" key="1">
    <citation type="submission" date="2018-05" db="EMBL/GenBank/DDBJ databases">
        <authorList>
            <person name="Lanie J.A."/>
            <person name="Ng W.-L."/>
            <person name="Kazmierczak K.M."/>
            <person name="Andrzejewski T.M."/>
            <person name="Davidsen T.M."/>
            <person name="Wayne K.J."/>
            <person name="Tettelin H."/>
            <person name="Glass J.I."/>
            <person name="Rusch D."/>
            <person name="Podicherti R."/>
            <person name="Tsui H.-C.T."/>
            <person name="Winkler M.E."/>
        </authorList>
    </citation>
    <scope>NUCLEOTIDE SEQUENCE</scope>
</reference>